<evidence type="ECO:0000313" key="1">
    <source>
        <dbReference type="EMBL" id="KAK6773805.1"/>
    </source>
</evidence>
<dbReference type="EMBL" id="JBANQN010000012">
    <property type="protein sequence ID" value="KAK6773805.1"/>
    <property type="molecule type" value="Genomic_DNA"/>
</dbReference>
<accession>A0AAN8SSZ3</accession>
<dbReference type="AlphaFoldDB" id="A0AAN8SSZ3"/>
<organism evidence="1 2">
    <name type="scientific">Solanum bulbocastanum</name>
    <name type="common">Wild potato</name>
    <dbReference type="NCBI Taxonomy" id="147425"/>
    <lineage>
        <taxon>Eukaryota</taxon>
        <taxon>Viridiplantae</taxon>
        <taxon>Streptophyta</taxon>
        <taxon>Embryophyta</taxon>
        <taxon>Tracheophyta</taxon>
        <taxon>Spermatophyta</taxon>
        <taxon>Magnoliopsida</taxon>
        <taxon>eudicotyledons</taxon>
        <taxon>Gunneridae</taxon>
        <taxon>Pentapetalae</taxon>
        <taxon>asterids</taxon>
        <taxon>lamiids</taxon>
        <taxon>Solanales</taxon>
        <taxon>Solanaceae</taxon>
        <taxon>Solanoideae</taxon>
        <taxon>Solaneae</taxon>
        <taxon>Solanum</taxon>
    </lineage>
</organism>
<comment type="caution">
    <text evidence="1">The sequence shown here is derived from an EMBL/GenBank/DDBJ whole genome shotgun (WGS) entry which is preliminary data.</text>
</comment>
<sequence>MGVLVQTSSARKLPYNISIITQFT</sequence>
<proteinExistence type="predicted"/>
<protein>
    <submittedName>
        <fullName evidence="1">Uncharacterized protein</fullName>
    </submittedName>
</protein>
<gene>
    <name evidence="1" type="ORF">RDI58_029043</name>
</gene>
<evidence type="ECO:0000313" key="2">
    <source>
        <dbReference type="Proteomes" id="UP001371456"/>
    </source>
</evidence>
<reference evidence="1 2" key="1">
    <citation type="submission" date="2024-02" db="EMBL/GenBank/DDBJ databases">
        <title>de novo genome assembly of Solanum bulbocastanum strain 11H21.</title>
        <authorList>
            <person name="Hosaka A.J."/>
        </authorList>
    </citation>
    <scope>NUCLEOTIDE SEQUENCE [LARGE SCALE GENOMIC DNA]</scope>
    <source>
        <tissue evidence="1">Young leaves</tissue>
    </source>
</reference>
<name>A0AAN8SSZ3_SOLBU</name>
<dbReference type="Proteomes" id="UP001371456">
    <property type="component" value="Unassembled WGS sequence"/>
</dbReference>
<keyword evidence="2" id="KW-1185">Reference proteome</keyword>